<comment type="caution">
    <text evidence="9">The sequence shown here is derived from an EMBL/GenBank/DDBJ whole genome shotgun (WGS) entry which is preliminary data.</text>
</comment>
<keyword evidence="6" id="KW-0472">Membrane</keyword>
<proteinExistence type="inferred from homology"/>
<feature type="domain" description="Leucine-rich repeat-containing N-terminal plant-type" evidence="8">
    <location>
        <begin position="3"/>
        <end position="39"/>
    </location>
</feature>
<dbReference type="FunFam" id="3.80.10.10:FF:000299">
    <property type="entry name" value="Piriformospora indica-insensitive protein 2"/>
    <property type="match status" value="1"/>
</dbReference>
<dbReference type="GO" id="GO:0005886">
    <property type="term" value="C:plasma membrane"/>
    <property type="evidence" value="ECO:0007669"/>
    <property type="project" value="UniProtKB-SubCell"/>
</dbReference>
<evidence type="ECO:0000256" key="1">
    <source>
        <dbReference type="ARBA" id="ARBA00004236"/>
    </source>
</evidence>
<dbReference type="InterPro" id="IPR051848">
    <property type="entry name" value="PGIP"/>
</dbReference>
<keyword evidence="5" id="KW-0677">Repeat</keyword>
<evidence type="ECO:0000256" key="7">
    <source>
        <dbReference type="ARBA" id="ARBA00038043"/>
    </source>
</evidence>
<evidence type="ECO:0000256" key="4">
    <source>
        <dbReference type="ARBA" id="ARBA00022729"/>
    </source>
</evidence>
<dbReference type="PANTHER" id="PTHR48059:SF28">
    <property type="entry name" value="POLYGALACTURONASE INHIBITOR 1-LIKE"/>
    <property type="match status" value="1"/>
</dbReference>
<evidence type="ECO:0000259" key="8">
    <source>
        <dbReference type="Pfam" id="PF08263"/>
    </source>
</evidence>
<dbReference type="Pfam" id="PF13855">
    <property type="entry name" value="LRR_8"/>
    <property type="match status" value="1"/>
</dbReference>
<gene>
    <name evidence="9" type="ORF">RND81_10G183000</name>
</gene>
<dbReference type="SUPFAM" id="SSF52058">
    <property type="entry name" value="L domain-like"/>
    <property type="match status" value="1"/>
</dbReference>
<dbReference type="PANTHER" id="PTHR48059">
    <property type="entry name" value="POLYGALACTURONASE INHIBITOR 1"/>
    <property type="match status" value="1"/>
</dbReference>
<comment type="subcellular location">
    <subcellularLocation>
        <location evidence="1">Cell membrane</location>
    </subcellularLocation>
</comment>
<dbReference type="InterPro" id="IPR013210">
    <property type="entry name" value="LRR_N_plant-typ"/>
</dbReference>
<protein>
    <recommendedName>
        <fullName evidence="8">Leucine-rich repeat-containing N-terminal plant-type domain-containing protein</fullName>
    </recommendedName>
</protein>
<dbReference type="AlphaFoldDB" id="A0AAW1I6A9"/>
<reference evidence="9" key="1">
    <citation type="submission" date="2024-03" db="EMBL/GenBank/DDBJ databases">
        <title>WGS assembly of Saponaria officinalis var. Norfolk2.</title>
        <authorList>
            <person name="Jenkins J."/>
            <person name="Shu S."/>
            <person name="Grimwood J."/>
            <person name="Barry K."/>
            <person name="Goodstein D."/>
            <person name="Schmutz J."/>
            <person name="Leebens-Mack J."/>
            <person name="Osbourn A."/>
        </authorList>
    </citation>
    <scope>NUCLEOTIDE SEQUENCE [LARGE SCALE GENOMIC DNA]</scope>
    <source>
        <strain evidence="9">JIC</strain>
    </source>
</reference>
<evidence type="ECO:0000256" key="6">
    <source>
        <dbReference type="ARBA" id="ARBA00023136"/>
    </source>
</evidence>
<evidence type="ECO:0000256" key="3">
    <source>
        <dbReference type="ARBA" id="ARBA00022614"/>
    </source>
</evidence>
<dbReference type="Pfam" id="PF08263">
    <property type="entry name" value="LRRNT_2"/>
    <property type="match status" value="1"/>
</dbReference>
<dbReference type="Gene3D" id="3.80.10.10">
    <property type="entry name" value="Ribonuclease Inhibitor"/>
    <property type="match status" value="1"/>
</dbReference>
<comment type="similarity">
    <text evidence="7">Belongs to the polygalacturonase-inhibiting protein family.</text>
</comment>
<evidence type="ECO:0000256" key="2">
    <source>
        <dbReference type="ARBA" id="ARBA00022475"/>
    </source>
</evidence>
<name>A0AAW1I6A9_SAPOF</name>
<feature type="non-terminal residue" evidence="9">
    <location>
        <position position="1"/>
    </location>
</feature>
<dbReference type="Proteomes" id="UP001443914">
    <property type="component" value="Unassembled WGS sequence"/>
</dbReference>
<sequence length="222" mass="24658">CFQNDQNALLKIKYHWNTSTFFSTWIPGSDCCRWNGVVCKKIPKTSTYRVYFLEINFQNDIVGTIPSTIGDLPYIENLIICGNPNLTGPIPPSIAKLTNLGLVILSYNNLTGPIPNAFTKLTKLAILQLNDNRLTGSIPNFVDNFPELNSLEFSNNQLTGPIPASLGFLPILQFLQLSNNMLSGPIPRSLSNLNFQILELGGNEFTGDASFLFGKIRRTMLI</sequence>
<evidence type="ECO:0000256" key="5">
    <source>
        <dbReference type="ARBA" id="ARBA00022737"/>
    </source>
</evidence>
<accession>A0AAW1I6A9</accession>
<dbReference type="InterPro" id="IPR001611">
    <property type="entry name" value="Leu-rich_rpt"/>
</dbReference>
<evidence type="ECO:0000313" key="10">
    <source>
        <dbReference type="Proteomes" id="UP001443914"/>
    </source>
</evidence>
<organism evidence="9 10">
    <name type="scientific">Saponaria officinalis</name>
    <name type="common">Common soapwort</name>
    <name type="synonym">Lychnis saponaria</name>
    <dbReference type="NCBI Taxonomy" id="3572"/>
    <lineage>
        <taxon>Eukaryota</taxon>
        <taxon>Viridiplantae</taxon>
        <taxon>Streptophyta</taxon>
        <taxon>Embryophyta</taxon>
        <taxon>Tracheophyta</taxon>
        <taxon>Spermatophyta</taxon>
        <taxon>Magnoliopsida</taxon>
        <taxon>eudicotyledons</taxon>
        <taxon>Gunneridae</taxon>
        <taxon>Pentapetalae</taxon>
        <taxon>Caryophyllales</taxon>
        <taxon>Caryophyllaceae</taxon>
        <taxon>Caryophylleae</taxon>
        <taxon>Saponaria</taxon>
    </lineage>
</organism>
<dbReference type="Pfam" id="PF00560">
    <property type="entry name" value="LRR_1"/>
    <property type="match status" value="1"/>
</dbReference>
<keyword evidence="3" id="KW-0433">Leucine-rich repeat</keyword>
<evidence type="ECO:0000313" key="9">
    <source>
        <dbReference type="EMBL" id="KAK9684049.1"/>
    </source>
</evidence>
<keyword evidence="2" id="KW-1003">Cell membrane</keyword>
<keyword evidence="4" id="KW-0732">Signal</keyword>
<keyword evidence="10" id="KW-1185">Reference proteome</keyword>
<dbReference type="EMBL" id="JBDFQZ010000010">
    <property type="protein sequence ID" value="KAK9684049.1"/>
    <property type="molecule type" value="Genomic_DNA"/>
</dbReference>
<dbReference type="InterPro" id="IPR032675">
    <property type="entry name" value="LRR_dom_sf"/>
</dbReference>